<evidence type="ECO:0000313" key="1">
    <source>
        <dbReference type="EMBL" id="RNA05331.1"/>
    </source>
</evidence>
<name>A0A3M7Q310_BRAPC</name>
<dbReference type="Proteomes" id="UP000276133">
    <property type="component" value="Unassembled WGS sequence"/>
</dbReference>
<accession>A0A3M7Q310</accession>
<sequence>MRRLRWPRNYQRLVNLVSLPVVMNHAFLERSEPIPPKCVKYGQLASDLSSKFSNASVNKDTSTAIKKPFLTALDKLKRLKWHKERKR</sequence>
<dbReference type="EMBL" id="REGN01007772">
    <property type="protein sequence ID" value="RNA05331.1"/>
    <property type="molecule type" value="Genomic_DNA"/>
</dbReference>
<gene>
    <name evidence="1" type="ORF">BpHYR1_036326</name>
</gene>
<comment type="caution">
    <text evidence="1">The sequence shown here is derived from an EMBL/GenBank/DDBJ whole genome shotgun (WGS) entry which is preliminary data.</text>
</comment>
<protein>
    <submittedName>
        <fullName evidence="1">Uncharacterized protein</fullName>
    </submittedName>
</protein>
<evidence type="ECO:0000313" key="2">
    <source>
        <dbReference type="Proteomes" id="UP000276133"/>
    </source>
</evidence>
<dbReference type="OrthoDB" id="6779723at2759"/>
<keyword evidence="2" id="KW-1185">Reference proteome</keyword>
<reference evidence="1 2" key="1">
    <citation type="journal article" date="2018" name="Sci. Rep.">
        <title>Genomic signatures of local adaptation to the degree of environmental predictability in rotifers.</title>
        <authorList>
            <person name="Franch-Gras L."/>
            <person name="Hahn C."/>
            <person name="Garcia-Roger E.M."/>
            <person name="Carmona M.J."/>
            <person name="Serra M."/>
            <person name="Gomez A."/>
        </authorList>
    </citation>
    <scope>NUCLEOTIDE SEQUENCE [LARGE SCALE GENOMIC DNA]</scope>
    <source>
        <strain evidence="1">HYR1</strain>
    </source>
</reference>
<organism evidence="1 2">
    <name type="scientific">Brachionus plicatilis</name>
    <name type="common">Marine rotifer</name>
    <name type="synonym">Brachionus muelleri</name>
    <dbReference type="NCBI Taxonomy" id="10195"/>
    <lineage>
        <taxon>Eukaryota</taxon>
        <taxon>Metazoa</taxon>
        <taxon>Spiralia</taxon>
        <taxon>Gnathifera</taxon>
        <taxon>Rotifera</taxon>
        <taxon>Eurotatoria</taxon>
        <taxon>Monogononta</taxon>
        <taxon>Pseudotrocha</taxon>
        <taxon>Ploima</taxon>
        <taxon>Brachionidae</taxon>
        <taxon>Brachionus</taxon>
    </lineage>
</organism>
<proteinExistence type="predicted"/>
<dbReference type="AlphaFoldDB" id="A0A3M7Q310"/>